<gene>
    <name evidence="6" type="ORF">GZA08_10355</name>
</gene>
<dbReference type="Gene3D" id="1.10.10.10">
    <property type="entry name" value="Winged helix-like DNA-binding domain superfamily/Winged helix DNA-binding domain"/>
    <property type="match status" value="1"/>
</dbReference>
<dbReference type="CDD" id="cd05466">
    <property type="entry name" value="PBP2_LTTR_substrate"/>
    <property type="match status" value="1"/>
</dbReference>
<comment type="similarity">
    <text evidence="1">Belongs to the LysR transcriptional regulatory family.</text>
</comment>
<dbReference type="RefSeq" id="WP_163893112.1">
    <property type="nucleotide sequence ID" value="NZ_JAAFYS010000002.1"/>
</dbReference>
<dbReference type="InterPro" id="IPR000847">
    <property type="entry name" value="LysR_HTH_N"/>
</dbReference>
<evidence type="ECO:0000313" key="6">
    <source>
        <dbReference type="EMBL" id="NDV01365.1"/>
    </source>
</evidence>
<proteinExistence type="inferred from homology"/>
<comment type="caution">
    <text evidence="6">The sequence shown here is derived from an EMBL/GenBank/DDBJ whole genome shotgun (WGS) entry which is preliminary data.</text>
</comment>
<dbReference type="Pfam" id="PF00126">
    <property type="entry name" value="HTH_1"/>
    <property type="match status" value="1"/>
</dbReference>
<evidence type="ECO:0000256" key="1">
    <source>
        <dbReference type="ARBA" id="ARBA00009437"/>
    </source>
</evidence>
<dbReference type="InterPro" id="IPR036388">
    <property type="entry name" value="WH-like_DNA-bd_sf"/>
</dbReference>
<keyword evidence="7" id="KW-1185">Reference proteome</keyword>
<keyword evidence="3" id="KW-0238">DNA-binding</keyword>
<reference evidence="6 7" key="1">
    <citation type="submission" date="2020-02" db="EMBL/GenBank/DDBJ databases">
        <title>Pseudoroseicyclus tamarix, sp. nov., isolated from offshore sediment of a Tamarix chinensis forest.</title>
        <authorList>
            <person name="Gai Y."/>
        </authorList>
    </citation>
    <scope>NUCLEOTIDE SEQUENCE [LARGE SCALE GENOMIC DNA]</scope>
    <source>
        <strain evidence="6 7">CLL3-39</strain>
    </source>
</reference>
<evidence type="ECO:0000256" key="4">
    <source>
        <dbReference type="ARBA" id="ARBA00023163"/>
    </source>
</evidence>
<dbReference type="InterPro" id="IPR005119">
    <property type="entry name" value="LysR_subst-bd"/>
</dbReference>
<dbReference type="PANTHER" id="PTHR30346">
    <property type="entry name" value="TRANSCRIPTIONAL DUAL REGULATOR HCAR-RELATED"/>
    <property type="match status" value="1"/>
</dbReference>
<dbReference type="FunFam" id="1.10.10.10:FF:000001">
    <property type="entry name" value="LysR family transcriptional regulator"/>
    <property type="match status" value="1"/>
</dbReference>
<dbReference type="PANTHER" id="PTHR30346:SF28">
    <property type="entry name" value="HTH-TYPE TRANSCRIPTIONAL REGULATOR CYNR"/>
    <property type="match status" value="1"/>
</dbReference>
<sequence>MSASEGRISLWGIEVFVATAEEKSLSAAARRLGASPATVSQQLTNLEAAIGVRLLDRAARPVRLTPAGDIFLRRANAILNEADQARAELGLRQLTSLTRFRLGMIEDFDADVTPRLLASMGEELERCQFLLETGASHRLYDLLDARALDVIVAADTGAEGEGMEKHALFEEPFVLAVPKGFPEAEPRILRRRPMIRYTTRHHMGRTIAAHLAREGALVPYRFEMDSYHAIMAMVAAGAGWTVLTPMGWLSAQRFHEAVELRPLPFAPLSRSISLIARSGALGEMTASMAARLRPLLTEYIVCPAVKEHPWLDGSLKVLGE</sequence>
<accession>A0A6B2JTT2</accession>
<dbReference type="Proteomes" id="UP000474757">
    <property type="component" value="Unassembled WGS sequence"/>
</dbReference>
<feature type="domain" description="HTH lysR-type" evidence="5">
    <location>
        <begin position="13"/>
        <end position="65"/>
    </location>
</feature>
<dbReference type="AlphaFoldDB" id="A0A6B2JTT2"/>
<dbReference type="InterPro" id="IPR036390">
    <property type="entry name" value="WH_DNA-bd_sf"/>
</dbReference>
<name>A0A6B2JTT2_9RHOB</name>
<keyword evidence="2" id="KW-0805">Transcription regulation</keyword>
<dbReference type="GO" id="GO:0032993">
    <property type="term" value="C:protein-DNA complex"/>
    <property type="evidence" value="ECO:0007669"/>
    <property type="project" value="TreeGrafter"/>
</dbReference>
<dbReference type="EMBL" id="JAAGAB010000002">
    <property type="protein sequence ID" value="NDV01365.1"/>
    <property type="molecule type" value="Genomic_DNA"/>
</dbReference>
<evidence type="ECO:0000259" key="5">
    <source>
        <dbReference type="PROSITE" id="PS50931"/>
    </source>
</evidence>
<dbReference type="GO" id="GO:0003700">
    <property type="term" value="F:DNA-binding transcription factor activity"/>
    <property type="evidence" value="ECO:0007669"/>
    <property type="project" value="InterPro"/>
</dbReference>
<dbReference type="SUPFAM" id="SSF53850">
    <property type="entry name" value="Periplasmic binding protein-like II"/>
    <property type="match status" value="1"/>
</dbReference>
<evidence type="ECO:0000256" key="2">
    <source>
        <dbReference type="ARBA" id="ARBA00023015"/>
    </source>
</evidence>
<keyword evidence="4" id="KW-0804">Transcription</keyword>
<evidence type="ECO:0000256" key="3">
    <source>
        <dbReference type="ARBA" id="ARBA00023125"/>
    </source>
</evidence>
<protein>
    <submittedName>
        <fullName evidence="6">LysR family transcriptional regulator</fullName>
    </submittedName>
</protein>
<organism evidence="6 7">
    <name type="scientific">Pseudoroseicyclus tamaricis</name>
    <dbReference type="NCBI Taxonomy" id="2705421"/>
    <lineage>
        <taxon>Bacteria</taxon>
        <taxon>Pseudomonadati</taxon>
        <taxon>Pseudomonadota</taxon>
        <taxon>Alphaproteobacteria</taxon>
        <taxon>Rhodobacterales</taxon>
        <taxon>Paracoccaceae</taxon>
        <taxon>Pseudoroseicyclus</taxon>
    </lineage>
</organism>
<dbReference type="Gene3D" id="3.40.190.10">
    <property type="entry name" value="Periplasmic binding protein-like II"/>
    <property type="match status" value="2"/>
</dbReference>
<dbReference type="PROSITE" id="PS50931">
    <property type="entry name" value="HTH_LYSR"/>
    <property type="match status" value="1"/>
</dbReference>
<dbReference type="GO" id="GO:0003677">
    <property type="term" value="F:DNA binding"/>
    <property type="evidence" value="ECO:0007669"/>
    <property type="project" value="UniProtKB-KW"/>
</dbReference>
<dbReference type="Pfam" id="PF03466">
    <property type="entry name" value="LysR_substrate"/>
    <property type="match status" value="1"/>
</dbReference>
<dbReference type="SUPFAM" id="SSF46785">
    <property type="entry name" value="Winged helix' DNA-binding domain"/>
    <property type="match status" value="1"/>
</dbReference>
<evidence type="ECO:0000313" key="7">
    <source>
        <dbReference type="Proteomes" id="UP000474757"/>
    </source>
</evidence>